<keyword evidence="7" id="KW-0378">Hydrolase</keyword>
<dbReference type="Gene3D" id="3.40.50.300">
    <property type="entry name" value="P-loop containing nucleotide triphosphate hydrolases"/>
    <property type="match status" value="2"/>
</dbReference>
<organism evidence="21 22">
    <name type="scientific">Brassica napus</name>
    <name type="common">Rape</name>
    <dbReference type="NCBI Taxonomy" id="3708"/>
    <lineage>
        <taxon>Eukaryota</taxon>
        <taxon>Viridiplantae</taxon>
        <taxon>Streptophyta</taxon>
        <taxon>Embryophyta</taxon>
        <taxon>Tracheophyta</taxon>
        <taxon>Spermatophyta</taxon>
        <taxon>Magnoliopsida</taxon>
        <taxon>eudicotyledons</taxon>
        <taxon>Gunneridae</taxon>
        <taxon>Pentapetalae</taxon>
        <taxon>rosids</taxon>
        <taxon>malvids</taxon>
        <taxon>Brassicales</taxon>
        <taxon>Brassicaceae</taxon>
        <taxon>Brassiceae</taxon>
        <taxon>Brassica</taxon>
    </lineage>
</organism>
<dbReference type="SUPFAM" id="SSF53335">
    <property type="entry name" value="S-adenosyl-L-methionine-dependent methyltransferases"/>
    <property type="match status" value="1"/>
</dbReference>
<dbReference type="Pfam" id="PF13307">
    <property type="entry name" value="Helicase_C_2"/>
    <property type="match status" value="1"/>
</dbReference>
<evidence type="ECO:0000256" key="17">
    <source>
        <dbReference type="SAM" id="Phobius"/>
    </source>
</evidence>
<evidence type="ECO:0000256" key="13">
    <source>
        <dbReference type="ARBA" id="ARBA00023204"/>
    </source>
</evidence>
<keyword evidence="8" id="KW-0347">Helicase</keyword>
<keyword evidence="22" id="KW-1185">Reference proteome</keyword>
<feature type="domain" description="Helicase ATP-binding" evidence="19">
    <location>
        <begin position="870"/>
        <end position="1106"/>
    </location>
</feature>
<dbReference type="PROSITE" id="PS51192">
    <property type="entry name" value="HELICASE_ATP_BIND_1"/>
    <property type="match status" value="1"/>
</dbReference>
<keyword evidence="10" id="KW-0408">Iron</keyword>
<dbReference type="SMART" id="SM00271">
    <property type="entry name" value="DnaJ"/>
    <property type="match status" value="1"/>
</dbReference>
<dbReference type="InterPro" id="IPR010614">
    <property type="entry name" value="RAD3-like_helicase_DEAD"/>
</dbReference>
<dbReference type="InterPro" id="IPR001623">
    <property type="entry name" value="DnaJ_domain"/>
</dbReference>
<dbReference type="InterPro" id="IPR035892">
    <property type="entry name" value="C2_domain_sf"/>
</dbReference>
<dbReference type="PROSITE" id="PS50076">
    <property type="entry name" value="DNAJ_2"/>
    <property type="match status" value="1"/>
</dbReference>
<dbReference type="SUPFAM" id="SSF158702">
    <property type="entry name" value="Sec63 N-terminal domain-like"/>
    <property type="match status" value="1"/>
</dbReference>
<dbReference type="PROSITE" id="PS51193">
    <property type="entry name" value="HELICASE_ATP_BIND_2"/>
    <property type="match status" value="1"/>
</dbReference>
<evidence type="ECO:0000256" key="6">
    <source>
        <dbReference type="ARBA" id="ARBA00022763"/>
    </source>
</evidence>
<feature type="transmembrane region" description="Helical" evidence="17">
    <location>
        <begin position="106"/>
        <end position="127"/>
    </location>
</feature>
<keyword evidence="17" id="KW-0472">Membrane</keyword>
<dbReference type="Gene3D" id="1.10.150.20">
    <property type="entry name" value="5' to 3' exonuclease, C-terminal subdomain"/>
    <property type="match status" value="1"/>
</dbReference>
<evidence type="ECO:0000256" key="10">
    <source>
        <dbReference type="ARBA" id="ARBA00023004"/>
    </source>
</evidence>
<proteinExistence type="predicted"/>
<dbReference type="SUPFAM" id="SSF81296">
    <property type="entry name" value="E set domains"/>
    <property type="match status" value="1"/>
</dbReference>
<keyword evidence="17" id="KW-1133">Transmembrane helix</keyword>
<keyword evidence="11" id="KW-0411">Iron-sulfur</keyword>
<evidence type="ECO:0000313" key="21">
    <source>
        <dbReference type="EMBL" id="KAH0876339.1"/>
    </source>
</evidence>
<dbReference type="SMART" id="SM00973">
    <property type="entry name" value="Sec63"/>
    <property type="match status" value="1"/>
</dbReference>
<dbReference type="InterPro" id="IPR057498">
    <property type="entry name" value="Rtel1_ARCH"/>
</dbReference>
<dbReference type="Gene3D" id="3.40.50.150">
    <property type="entry name" value="Vaccinia Virus protein VP39"/>
    <property type="match status" value="1"/>
</dbReference>
<dbReference type="CDD" id="cd17970">
    <property type="entry name" value="DEAHc_FancJ"/>
    <property type="match status" value="1"/>
</dbReference>
<reference evidence="21 22" key="1">
    <citation type="submission" date="2021-05" db="EMBL/GenBank/DDBJ databases">
        <title>Genome Assembly of Synthetic Allotetraploid Brassica napus Reveals Homoeologous Exchanges between Subgenomes.</title>
        <authorList>
            <person name="Davis J.T."/>
        </authorList>
    </citation>
    <scope>NUCLEOTIDE SEQUENCE [LARGE SCALE GENOMIC DNA]</scope>
    <source>
        <strain evidence="22">cv. Da-Ae</strain>
        <tissue evidence="21">Seedling</tissue>
    </source>
</reference>
<dbReference type="SMART" id="SM00488">
    <property type="entry name" value="DEXDc2"/>
    <property type="match status" value="1"/>
</dbReference>
<keyword evidence="14" id="KW-0413">Isomerase</keyword>
<gene>
    <name evidence="21" type="ORF">HID58_073701</name>
</gene>
<keyword evidence="5" id="KW-0547">Nucleotide-binding</keyword>
<comment type="subcellular location">
    <subcellularLocation>
        <location evidence="2">Endoplasmic reticulum membrane</location>
        <topology evidence="2">Multi-pass membrane protein</topology>
    </subcellularLocation>
    <subcellularLocation>
        <location evidence="1">Nucleus</location>
    </subcellularLocation>
</comment>
<evidence type="ECO:0000313" key="22">
    <source>
        <dbReference type="Proteomes" id="UP000824890"/>
    </source>
</evidence>
<dbReference type="InterPro" id="IPR027417">
    <property type="entry name" value="P-loop_NTPase"/>
</dbReference>
<dbReference type="InterPro" id="IPR036600">
    <property type="entry name" value="PAH_sf"/>
</dbReference>
<dbReference type="CDD" id="cd18788">
    <property type="entry name" value="SF2_C_XPD"/>
    <property type="match status" value="1"/>
</dbReference>
<dbReference type="PANTHER" id="PTHR11472:SF34">
    <property type="entry name" value="REGULATOR OF TELOMERE ELONGATION HELICASE 1"/>
    <property type="match status" value="1"/>
</dbReference>
<dbReference type="SUPFAM" id="SSF52540">
    <property type="entry name" value="P-loop containing nucleoside triphosphate hydrolases"/>
    <property type="match status" value="1"/>
</dbReference>
<keyword evidence="3" id="KW-0004">4Fe-4S</keyword>
<evidence type="ECO:0000256" key="12">
    <source>
        <dbReference type="ARBA" id="ARBA00023125"/>
    </source>
</evidence>
<evidence type="ECO:0000256" key="3">
    <source>
        <dbReference type="ARBA" id="ARBA00022485"/>
    </source>
</evidence>
<feature type="region of interest" description="Disordered" evidence="16">
    <location>
        <begin position="773"/>
        <end position="811"/>
    </location>
</feature>
<evidence type="ECO:0000256" key="15">
    <source>
        <dbReference type="ARBA" id="ARBA00023242"/>
    </source>
</evidence>
<keyword evidence="4" id="KW-0479">Metal-binding</keyword>
<dbReference type="Gene3D" id="1.10.287.110">
    <property type="entry name" value="DnaJ domain"/>
    <property type="match status" value="1"/>
</dbReference>
<keyword evidence="9" id="KW-0067">ATP-binding</keyword>
<dbReference type="CDD" id="cd06257">
    <property type="entry name" value="DnaJ"/>
    <property type="match status" value="1"/>
</dbReference>
<evidence type="ECO:0000256" key="9">
    <source>
        <dbReference type="ARBA" id="ARBA00022840"/>
    </source>
</evidence>
<dbReference type="PRINTS" id="PR00625">
    <property type="entry name" value="JDOMAIN"/>
</dbReference>
<dbReference type="Gene3D" id="1.20.1160.20">
    <property type="match status" value="1"/>
</dbReference>
<dbReference type="SMART" id="SM00487">
    <property type="entry name" value="DEXDc"/>
    <property type="match status" value="1"/>
</dbReference>
<feature type="transmembrane region" description="Helical" evidence="17">
    <location>
        <begin position="395"/>
        <end position="416"/>
    </location>
</feature>
<feature type="domain" description="Helicase ATP-binding" evidence="20">
    <location>
        <begin position="848"/>
        <end position="1131"/>
    </location>
</feature>
<dbReference type="InterPro" id="IPR049909">
    <property type="entry name" value="Rtel1_HHD"/>
</dbReference>
<evidence type="ECO:0000256" key="7">
    <source>
        <dbReference type="ARBA" id="ARBA00022801"/>
    </source>
</evidence>
<dbReference type="SMART" id="SM00491">
    <property type="entry name" value="HELICc2"/>
    <property type="match status" value="1"/>
</dbReference>
<dbReference type="Pfam" id="PF10294">
    <property type="entry name" value="Methyltransf_16"/>
    <property type="match status" value="1"/>
</dbReference>
<dbReference type="Pfam" id="PF23109">
    <property type="entry name" value="ARCH_RTEL1"/>
    <property type="match status" value="1"/>
</dbReference>
<dbReference type="InterPro" id="IPR014001">
    <property type="entry name" value="Helicase_ATP-bd"/>
</dbReference>
<evidence type="ECO:0000256" key="5">
    <source>
        <dbReference type="ARBA" id="ARBA00022741"/>
    </source>
</evidence>
<keyword evidence="12" id="KW-0238">DNA-binding</keyword>
<dbReference type="PANTHER" id="PTHR11472">
    <property type="entry name" value="DNA REPAIR DEAD HELICASE RAD3/XP-D SUBFAMILY MEMBER"/>
    <property type="match status" value="1"/>
</dbReference>
<evidence type="ECO:0000259" key="18">
    <source>
        <dbReference type="PROSITE" id="PS50076"/>
    </source>
</evidence>
<dbReference type="Pfam" id="PF02889">
    <property type="entry name" value="Sec63"/>
    <property type="match status" value="1"/>
</dbReference>
<keyword evidence="15" id="KW-0539">Nucleus</keyword>
<dbReference type="InterPro" id="IPR014013">
    <property type="entry name" value="Helic_SF1/SF2_ATP-bd_DinG/Rad3"/>
</dbReference>
<evidence type="ECO:0000256" key="1">
    <source>
        <dbReference type="ARBA" id="ARBA00004123"/>
    </source>
</evidence>
<evidence type="ECO:0000256" key="14">
    <source>
        <dbReference type="ARBA" id="ARBA00023235"/>
    </source>
</evidence>
<dbReference type="InterPro" id="IPR019410">
    <property type="entry name" value="Methyltransf_16"/>
</dbReference>
<accession>A0ABQ7Z895</accession>
<dbReference type="SUPFAM" id="SSF46565">
    <property type="entry name" value="Chaperone J-domain"/>
    <property type="match status" value="1"/>
</dbReference>
<dbReference type="SUPFAM" id="SSF47762">
    <property type="entry name" value="PAH2 domain"/>
    <property type="match status" value="1"/>
</dbReference>
<dbReference type="InterPro" id="IPR013020">
    <property type="entry name" value="Rad3/Chl1-like"/>
</dbReference>
<evidence type="ECO:0000256" key="8">
    <source>
        <dbReference type="ARBA" id="ARBA00022806"/>
    </source>
</evidence>
<dbReference type="Gene3D" id="1.10.3380.10">
    <property type="entry name" value="Sec63 N-terminal domain-like domain"/>
    <property type="match status" value="1"/>
</dbReference>
<protein>
    <recommendedName>
        <fullName evidence="23">DNA helicase</fullName>
    </recommendedName>
</protein>
<sequence>MEDSEIDHVMSEIHLGCPPATIGPFLSHFTFSSYPLLDSSNDQSMTISVDKDGDLLLPRRRRRTSPTSHSHGSFTVTIQHSITSTLPDVWKSELVLSDFVLHNMSLLNGLVCLELGAGTGLLGILLARVAKAVFLTDHGDQILGNCLRNMELNSSLFHPQAIVNVRDLNWMSEWPVEVTHADPKPFCWSLQDFEQVKSASFIFAADVIYSDDLTIALFSMLKRVMSLGCDKVLYLGLEKRYNFSLDDLNVVANGYACFRRYIKEDALCDHSDKKSSFVGKRIDLKQIPQYTKGYERGEDVELWEIRYTQVFDPFSILGLEPGVSDSDIKKAYRRLSIQYHPDKNPDQAYQALTDPVSRENFEKYGPSALSCDWGFQMGIALPQFLLDIDGASGGILLLWIVGVCILLPLVITVIYLSRSSKYTGNYVMHQTLSAYYYLTKPSLAPSKVMDVFTKAAEYMEIPVRRTDDEPLQKLFISVRCELSLDPKNVKQEQAKFWKQHPAIVKTELLIQAQLTRESAALSPALQGDFRRVLELAPRLLEELLKMAVLPRTAQGHGWLRPAVGVVELSQWLIRAVPLSARKSSGLAHFSDAVVKKIARKKVKSFQELQEMSLEDRSELLTQVAGLSATAVEDIEKVLEMMPSLTIDITCETEGEEGIQEGDICRTTCGSLMDEGGAITAASKTISETMEGSGAGFKETNDAVREAVEKVKGGSRLVMGKLQAPAEGTCNLTCFCMCDSWIGCDEKTSLKVKVLKRTRAGTRGMVSEEGAIAEEGMEEEDETEEEEYNDYASEYSEDEDEDEKKKANGTGGWVNPEALNGGKIRKEQQRLLHFRRFSKERKMAVYSIRGINVEFPFEAYPCQIIYMDKVIESLQNKCNALLESPTGTGKTLCLLCATLAWRKKSLGKDHRNNGQGGAFPTIVYASRTHSQLRQVINELRRCSYRPKMVVLGSREQLCVNEEVSSLRGKALTNACHYLCQKHQCNHFNRLPEYLKNNPDIGDEPVDIEDLVNIGKDSGPCPYYLTREVHKDVDILFAPYNYLISNAYRKYLKVNWNSSILIFDEAHNLESLCADSASFDLPSALLSACISEAQECVRLASARNDESANPENFALLKGLLLKLQELISQVPIPEKNEGFTKPGPYIYEMLKSLNITHETAPQLIGTIEEAAVLLDEEKQRTATSAGSKLGIIVDMLKLIFRENGSNHADAYRVHVQELEQNSTDVIKDNHHLVPKIYCLGKASRTLSWWCFNPGVTMQDIAKKGVGSIILTSGTLSPMDSLAQELELEFPVRLENPHVISSNQLWAGVVSTGPLGCVLNSCYSNRDVPEYKQELGNVIVDFSQVVPDGLLVFFPSYNLMDRCIAFWKDGSHRMTIWERICELKKPVIEPKDSSLFPAAMQDFSEKVQDRSISGAVFFAVCRGKVSEGLDFADSAGRAVVITGLPYARVTDPKVKLKREFLGEQSGLANVKFRRSTSLSGSMWYSQEAARAVNQAIGRVIRHRHDYGAIIFCDERFEQRSQQSKISVWIRPHVKCYSSRYGEVISDLARFFQTERSNIPARIVTEQEHNIGNSYVKDVGLVRNDGNFVKWKGLTILKRKGKMPRIVKGDVMQACSARKIRLVDLSDEETQVEKRCEVVDLDCDNCEKEICETETFTSSDTMGLIKKRKVPESQGSASLSKEEGGDNKQASASAFFSQVKEKLNGEECNKFVGYMHGLKKKELKFANVMQSIVQLLSGTERDHLLMGFKDFVPVKHRPAYEQCIKMRKREAF</sequence>
<feature type="compositionally biased region" description="Acidic residues" evidence="16">
    <location>
        <begin position="773"/>
        <end position="801"/>
    </location>
</feature>
<dbReference type="InterPro" id="IPR045028">
    <property type="entry name" value="DinG/Rad3-like"/>
</dbReference>
<dbReference type="EMBL" id="JAGKQM010000016">
    <property type="protein sequence ID" value="KAH0876339.1"/>
    <property type="molecule type" value="Genomic_DNA"/>
</dbReference>
<dbReference type="Proteomes" id="UP000824890">
    <property type="component" value="Unassembled WGS sequence"/>
</dbReference>
<dbReference type="CDD" id="cd13932">
    <property type="entry name" value="HN_RTEL1"/>
    <property type="match status" value="1"/>
</dbReference>
<evidence type="ECO:0000256" key="2">
    <source>
        <dbReference type="ARBA" id="ARBA00004477"/>
    </source>
</evidence>
<dbReference type="InterPro" id="IPR029063">
    <property type="entry name" value="SAM-dependent_MTases_sf"/>
</dbReference>
<dbReference type="InterPro" id="IPR006554">
    <property type="entry name" value="Helicase-like_DEXD_c2"/>
</dbReference>
<keyword evidence="13" id="KW-0234">DNA repair</keyword>
<comment type="caution">
    <text evidence="21">The sequence shown here is derived from an EMBL/GenBank/DDBJ whole genome shotgun (WGS) entry which is preliminary data.</text>
</comment>
<feature type="domain" description="J" evidence="18">
    <location>
        <begin position="312"/>
        <end position="365"/>
    </location>
</feature>
<keyword evidence="17" id="KW-0812">Transmembrane</keyword>
<evidence type="ECO:0000259" key="20">
    <source>
        <dbReference type="PROSITE" id="PS51193"/>
    </source>
</evidence>
<dbReference type="NCBIfam" id="TIGR00604">
    <property type="entry name" value="rad3"/>
    <property type="match status" value="1"/>
</dbReference>
<dbReference type="Pfam" id="PF23116">
    <property type="entry name" value="HHD_RTEL1"/>
    <property type="match status" value="1"/>
</dbReference>
<evidence type="ECO:0000259" key="19">
    <source>
        <dbReference type="PROSITE" id="PS51192"/>
    </source>
</evidence>
<dbReference type="InterPro" id="IPR004179">
    <property type="entry name" value="Sec63-dom"/>
</dbReference>
<dbReference type="Gene3D" id="2.60.40.150">
    <property type="entry name" value="C2 domain"/>
    <property type="match status" value="1"/>
</dbReference>
<dbReference type="InterPro" id="IPR006555">
    <property type="entry name" value="ATP-dep_Helicase_C"/>
</dbReference>
<evidence type="ECO:0000256" key="16">
    <source>
        <dbReference type="SAM" id="MobiDB-lite"/>
    </source>
</evidence>
<dbReference type="Pfam" id="PF00226">
    <property type="entry name" value="DnaJ"/>
    <property type="match status" value="1"/>
</dbReference>
<name>A0ABQ7Z895_BRANA</name>
<dbReference type="InterPro" id="IPR036869">
    <property type="entry name" value="J_dom_sf"/>
</dbReference>
<evidence type="ECO:0000256" key="11">
    <source>
        <dbReference type="ARBA" id="ARBA00023014"/>
    </source>
</evidence>
<evidence type="ECO:0000256" key="4">
    <source>
        <dbReference type="ARBA" id="ARBA00022723"/>
    </source>
</evidence>
<evidence type="ECO:0008006" key="23">
    <source>
        <dbReference type="Google" id="ProtNLM"/>
    </source>
</evidence>
<dbReference type="Pfam" id="PF06733">
    <property type="entry name" value="DEAD_2"/>
    <property type="match status" value="1"/>
</dbReference>
<dbReference type="InterPro" id="IPR014756">
    <property type="entry name" value="Ig_E-set"/>
</dbReference>
<keyword evidence="6" id="KW-0227">DNA damage</keyword>